<dbReference type="EMBL" id="KN817527">
    <property type="protein sequence ID" value="KJA26570.1"/>
    <property type="molecule type" value="Genomic_DNA"/>
</dbReference>
<evidence type="ECO:0000313" key="1">
    <source>
        <dbReference type="EMBL" id="KJA26570.1"/>
    </source>
</evidence>
<keyword evidence="2" id="KW-1185">Reference proteome</keyword>
<protein>
    <recommendedName>
        <fullName evidence="3">F-box domain-containing protein</fullName>
    </recommendedName>
</protein>
<name>A0A0D2Q4Q2_HYPSF</name>
<evidence type="ECO:0000313" key="2">
    <source>
        <dbReference type="Proteomes" id="UP000054270"/>
    </source>
</evidence>
<gene>
    <name evidence="1" type="ORF">HYPSUDRAFT_278812</name>
</gene>
<dbReference type="AlphaFoldDB" id="A0A0D2Q4Q2"/>
<organism evidence="1 2">
    <name type="scientific">Hypholoma sublateritium (strain FD-334 SS-4)</name>
    <dbReference type="NCBI Taxonomy" id="945553"/>
    <lineage>
        <taxon>Eukaryota</taxon>
        <taxon>Fungi</taxon>
        <taxon>Dikarya</taxon>
        <taxon>Basidiomycota</taxon>
        <taxon>Agaricomycotina</taxon>
        <taxon>Agaricomycetes</taxon>
        <taxon>Agaricomycetidae</taxon>
        <taxon>Agaricales</taxon>
        <taxon>Agaricineae</taxon>
        <taxon>Strophariaceae</taxon>
        <taxon>Hypholoma</taxon>
    </lineage>
</organism>
<proteinExistence type="predicted"/>
<accession>A0A0D2Q4Q2</accession>
<dbReference type="Proteomes" id="UP000054270">
    <property type="component" value="Unassembled WGS sequence"/>
</dbReference>
<sequence>MYMTQTCLRLPHIPTEVIHEIIDKVPSGDSGFLSTRSNVALVSRCCRHRINFHRFSELEIYIHSMPFDRLKTLAGLLDSNTWRQQEGIAQHIKSVFLKLGQRSPGTPLYIQSRDSIIADILTNLFKGSGSGSSDGTPYSLSIGTSTSFSHYHKNGPHPMTGLAFDTLGAETISILHVLSRNRHLTTLRLEAMWNVPSSIFSALSILNLYINHVQFAATESLDNSPLLPNLVYLDAKEAHTFVPTCYGPRNEHARAIRKVRFWLRDEQEYPGLFIIGKYATTLEIVLHKILDIPRASVDYVQSSTLKHLRVLMEYDQYIVSDPTNDEVIPEMPHQLYFLNMLHLLPSDPPPVLDFEIKVCLLYYHYPATVCEGIYNFYSQVYHPSLVRWLERRCSSTGTQATLTFDIYFNLRLNIDYDPNIFQEECEPYLHNLLSAFNGLDGVKLDLRVSGG</sequence>
<evidence type="ECO:0008006" key="3">
    <source>
        <dbReference type="Google" id="ProtNLM"/>
    </source>
</evidence>
<reference evidence="2" key="1">
    <citation type="submission" date="2014-04" db="EMBL/GenBank/DDBJ databases">
        <title>Evolutionary Origins and Diversification of the Mycorrhizal Mutualists.</title>
        <authorList>
            <consortium name="DOE Joint Genome Institute"/>
            <consortium name="Mycorrhizal Genomics Consortium"/>
            <person name="Kohler A."/>
            <person name="Kuo A."/>
            <person name="Nagy L.G."/>
            <person name="Floudas D."/>
            <person name="Copeland A."/>
            <person name="Barry K.W."/>
            <person name="Cichocki N."/>
            <person name="Veneault-Fourrey C."/>
            <person name="LaButti K."/>
            <person name="Lindquist E.A."/>
            <person name="Lipzen A."/>
            <person name="Lundell T."/>
            <person name="Morin E."/>
            <person name="Murat C."/>
            <person name="Riley R."/>
            <person name="Ohm R."/>
            <person name="Sun H."/>
            <person name="Tunlid A."/>
            <person name="Henrissat B."/>
            <person name="Grigoriev I.V."/>
            <person name="Hibbett D.S."/>
            <person name="Martin F."/>
        </authorList>
    </citation>
    <scope>NUCLEOTIDE SEQUENCE [LARGE SCALE GENOMIC DNA]</scope>
    <source>
        <strain evidence="2">FD-334 SS-4</strain>
    </source>
</reference>